<dbReference type="RefSeq" id="WP_380205281.1">
    <property type="nucleotide sequence ID" value="NZ_JBHTEK010000001.1"/>
</dbReference>
<comment type="caution">
    <text evidence="1">The sequence shown here is derived from an EMBL/GenBank/DDBJ whole genome shotgun (WGS) entry which is preliminary data.</text>
</comment>
<gene>
    <name evidence="1" type="ORF">ACFQT0_22330</name>
</gene>
<protein>
    <submittedName>
        <fullName evidence="1">Uncharacterized protein</fullName>
    </submittedName>
</protein>
<accession>A0ABW2UBK0</accession>
<keyword evidence="2" id="KW-1185">Reference proteome</keyword>
<dbReference type="Proteomes" id="UP001596513">
    <property type="component" value="Unassembled WGS sequence"/>
</dbReference>
<proteinExistence type="predicted"/>
<organism evidence="1 2">
    <name type="scientific">Hymenobacter humi</name>
    <dbReference type="NCBI Taxonomy" id="1411620"/>
    <lineage>
        <taxon>Bacteria</taxon>
        <taxon>Pseudomonadati</taxon>
        <taxon>Bacteroidota</taxon>
        <taxon>Cytophagia</taxon>
        <taxon>Cytophagales</taxon>
        <taxon>Hymenobacteraceae</taxon>
        <taxon>Hymenobacter</taxon>
    </lineage>
</organism>
<evidence type="ECO:0000313" key="2">
    <source>
        <dbReference type="Proteomes" id="UP001596513"/>
    </source>
</evidence>
<name>A0ABW2UBK0_9BACT</name>
<evidence type="ECO:0000313" key="1">
    <source>
        <dbReference type="EMBL" id="MFC7669802.1"/>
    </source>
</evidence>
<reference evidence="2" key="1">
    <citation type="journal article" date="2019" name="Int. J. Syst. Evol. Microbiol.">
        <title>The Global Catalogue of Microorganisms (GCM) 10K type strain sequencing project: providing services to taxonomists for standard genome sequencing and annotation.</title>
        <authorList>
            <consortium name="The Broad Institute Genomics Platform"/>
            <consortium name="The Broad Institute Genome Sequencing Center for Infectious Disease"/>
            <person name="Wu L."/>
            <person name="Ma J."/>
        </authorList>
    </citation>
    <scope>NUCLEOTIDE SEQUENCE [LARGE SCALE GENOMIC DNA]</scope>
    <source>
        <strain evidence="2">JCM 19635</strain>
    </source>
</reference>
<dbReference type="EMBL" id="JBHTEK010000001">
    <property type="protein sequence ID" value="MFC7669802.1"/>
    <property type="molecule type" value="Genomic_DNA"/>
</dbReference>
<sequence length="123" mass="13068">MGWSSNTTSSKPASLLGFVQALHRHAQQLHAALGFHLHVFGHHVLVGGHGLVHRPADFVVELLAGHLKHVHAAEPGRGLQVAAGAAVHVQDFAFGVDNHRGRRVLAQEHALDQVGEGAVFVGE</sequence>